<evidence type="ECO:0000313" key="1">
    <source>
        <dbReference type="EMBL" id="GFO41844.1"/>
    </source>
</evidence>
<comment type="caution">
    <text evidence="1">The sequence shown here is derived from an EMBL/GenBank/DDBJ whole genome shotgun (WGS) entry which is preliminary data.</text>
</comment>
<gene>
    <name evidence="1" type="ORF">PoB_006834900</name>
</gene>
<evidence type="ECO:0000313" key="2">
    <source>
        <dbReference type="Proteomes" id="UP000735302"/>
    </source>
</evidence>
<organism evidence="1 2">
    <name type="scientific">Plakobranchus ocellatus</name>
    <dbReference type="NCBI Taxonomy" id="259542"/>
    <lineage>
        <taxon>Eukaryota</taxon>
        <taxon>Metazoa</taxon>
        <taxon>Spiralia</taxon>
        <taxon>Lophotrochozoa</taxon>
        <taxon>Mollusca</taxon>
        <taxon>Gastropoda</taxon>
        <taxon>Heterobranchia</taxon>
        <taxon>Euthyneura</taxon>
        <taxon>Panpulmonata</taxon>
        <taxon>Sacoglossa</taxon>
        <taxon>Placobranchoidea</taxon>
        <taxon>Plakobranchidae</taxon>
        <taxon>Plakobranchus</taxon>
    </lineage>
</organism>
<keyword evidence="2" id="KW-1185">Reference proteome</keyword>
<reference evidence="1 2" key="1">
    <citation type="journal article" date="2021" name="Elife">
        <title>Chloroplast acquisition without the gene transfer in kleptoplastic sea slugs, Plakobranchus ocellatus.</title>
        <authorList>
            <person name="Maeda T."/>
            <person name="Takahashi S."/>
            <person name="Yoshida T."/>
            <person name="Shimamura S."/>
            <person name="Takaki Y."/>
            <person name="Nagai Y."/>
            <person name="Toyoda A."/>
            <person name="Suzuki Y."/>
            <person name="Arimoto A."/>
            <person name="Ishii H."/>
            <person name="Satoh N."/>
            <person name="Nishiyama T."/>
            <person name="Hasebe M."/>
            <person name="Maruyama T."/>
            <person name="Minagawa J."/>
            <person name="Obokata J."/>
            <person name="Shigenobu S."/>
        </authorList>
    </citation>
    <scope>NUCLEOTIDE SEQUENCE [LARGE SCALE GENOMIC DNA]</scope>
</reference>
<dbReference type="Proteomes" id="UP000735302">
    <property type="component" value="Unassembled WGS sequence"/>
</dbReference>
<dbReference type="EMBL" id="BLXT01007728">
    <property type="protein sequence ID" value="GFO41844.1"/>
    <property type="molecule type" value="Genomic_DNA"/>
</dbReference>
<name>A0AAV4DCA3_9GAST</name>
<dbReference type="AlphaFoldDB" id="A0AAV4DCA3"/>
<accession>A0AAV4DCA3</accession>
<proteinExistence type="predicted"/>
<sequence>MSECLNFGGTSQRLLYPVSWINLHLKALYPVRIESIIMPALLMGSLMQDCILCIQHFSHTSVPGLTSTLDRTADLVVGSLAVIVPQRPSVYGQSTTGWSQAFRHSVNSGCRSRGWNPQQKGPCRFQCGFAIYFATNTPSC</sequence>
<protein>
    <submittedName>
        <fullName evidence="1">Uncharacterized protein</fullName>
    </submittedName>
</protein>